<feature type="transmembrane region" description="Helical" evidence="1">
    <location>
        <begin position="93"/>
        <end position="114"/>
    </location>
</feature>
<name>A0ABD5NCH7_9EURY</name>
<organism evidence="2 3">
    <name type="scientific">Halobacterium litoreum</name>
    <dbReference type="NCBI Taxonomy" id="2039234"/>
    <lineage>
        <taxon>Archaea</taxon>
        <taxon>Methanobacteriati</taxon>
        <taxon>Methanobacteriota</taxon>
        <taxon>Stenosarchaea group</taxon>
        <taxon>Halobacteria</taxon>
        <taxon>Halobacteriales</taxon>
        <taxon>Halobacteriaceae</taxon>
        <taxon>Halobacterium</taxon>
    </lineage>
</organism>
<gene>
    <name evidence="2" type="ORF">ACFOKC_04540</name>
</gene>
<evidence type="ECO:0000256" key="1">
    <source>
        <dbReference type="SAM" id="Phobius"/>
    </source>
</evidence>
<feature type="transmembrane region" description="Helical" evidence="1">
    <location>
        <begin position="121"/>
        <end position="141"/>
    </location>
</feature>
<dbReference type="AlphaFoldDB" id="A0ABD5NCH7"/>
<evidence type="ECO:0000313" key="2">
    <source>
        <dbReference type="EMBL" id="MFC3476987.1"/>
    </source>
</evidence>
<comment type="caution">
    <text evidence="2">The sequence shown here is derived from an EMBL/GenBank/DDBJ whole genome shotgun (WGS) entry which is preliminary data.</text>
</comment>
<feature type="transmembrane region" description="Helical" evidence="1">
    <location>
        <begin position="16"/>
        <end position="34"/>
    </location>
</feature>
<keyword evidence="1" id="KW-0812">Transmembrane</keyword>
<evidence type="ECO:0000313" key="3">
    <source>
        <dbReference type="Proteomes" id="UP001595660"/>
    </source>
</evidence>
<dbReference type="GeneID" id="69117092"/>
<evidence type="ECO:0008006" key="4">
    <source>
        <dbReference type="Google" id="ProtNLM"/>
    </source>
</evidence>
<sequence length="214" mass="23063">MNRTERLAPLIKDERTNAALGWLLVAFVALVAVESAPEDLVWVTFSAAVVVVVLVPPVAYRNAKAMLPWEVLLLVGLPVFGRAFTAPGLSSDVATYLAVAALALVVAVELDVFTPVSMTNWFAVLFVVITTMAAAGLWAIVQYASDLFLSTTFILPTEPPLTQAQEEAALNALMWDFVAATVAGIGAGLVFVLYFRRRASADLRLPEEVEEVVK</sequence>
<feature type="transmembrane region" description="Helical" evidence="1">
    <location>
        <begin position="177"/>
        <end position="195"/>
    </location>
</feature>
<reference evidence="2 3" key="1">
    <citation type="journal article" date="2019" name="Int. J. Syst. Evol. Microbiol.">
        <title>The Global Catalogue of Microorganisms (GCM) 10K type strain sequencing project: providing services to taxonomists for standard genome sequencing and annotation.</title>
        <authorList>
            <consortium name="The Broad Institute Genomics Platform"/>
            <consortium name="The Broad Institute Genome Sequencing Center for Infectious Disease"/>
            <person name="Wu L."/>
            <person name="Ma J."/>
        </authorList>
    </citation>
    <scope>NUCLEOTIDE SEQUENCE [LARGE SCALE GENOMIC DNA]</scope>
    <source>
        <strain evidence="2 3">CGMCC 1.12562</strain>
    </source>
</reference>
<proteinExistence type="predicted"/>
<keyword evidence="1" id="KW-1133">Transmembrane helix</keyword>
<feature type="transmembrane region" description="Helical" evidence="1">
    <location>
        <begin position="40"/>
        <end position="60"/>
    </location>
</feature>
<dbReference type="Proteomes" id="UP001595660">
    <property type="component" value="Unassembled WGS sequence"/>
</dbReference>
<keyword evidence="3" id="KW-1185">Reference proteome</keyword>
<dbReference type="RefSeq" id="WP_232571876.1">
    <property type="nucleotide sequence ID" value="NZ_CP089466.1"/>
</dbReference>
<keyword evidence="1" id="KW-0472">Membrane</keyword>
<feature type="transmembrane region" description="Helical" evidence="1">
    <location>
        <begin position="67"/>
        <end position="87"/>
    </location>
</feature>
<dbReference type="EMBL" id="JBHRWN010000002">
    <property type="protein sequence ID" value="MFC3476987.1"/>
    <property type="molecule type" value="Genomic_DNA"/>
</dbReference>
<accession>A0ABD5NCH7</accession>
<protein>
    <recommendedName>
        <fullName evidence="4">Energy-coupling factor transport system substrate-specific component</fullName>
    </recommendedName>
</protein>